<protein>
    <submittedName>
        <fullName evidence="4">Uncharacterized protein</fullName>
    </submittedName>
</protein>
<keyword evidence="3" id="KW-1133">Transmembrane helix</keyword>
<evidence type="ECO:0000313" key="4">
    <source>
        <dbReference type="EMBL" id="AQS41604.1"/>
    </source>
</evidence>
<dbReference type="STRING" id="1902579.BHV28_09080"/>
<proteinExistence type="predicted"/>
<feature type="region of interest" description="Disordered" evidence="2">
    <location>
        <begin position="1379"/>
        <end position="1408"/>
    </location>
</feature>
<feature type="region of interest" description="Disordered" evidence="2">
    <location>
        <begin position="167"/>
        <end position="190"/>
    </location>
</feature>
<evidence type="ECO:0000313" key="5">
    <source>
        <dbReference type="Proteomes" id="UP000188912"/>
    </source>
</evidence>
<dbReference type="PANTHER" id="PTHR18976">
    <property type="entry name" value="APOLIPOPROTEIN"/>
    <property type="match status" value="1"/>
</dbReference>
<gene>
    <name evidence="4" type="ORF">BHV28_09080</name>
</gene>
<keyword evidence="1" id="KW-0175">Coiled coil</keyword>
<sequence length="1554" mass="171026">MARRTKAEKFDIEFGEALEQALEIDFDDDALSPGQETVSAAKRSNAISERKKSETLLDLESLEQQITLATEELSFHKDYPSAEEAFNSVVIEDFDEEPTAAESSEKGTEESILSLLDEDVEAEASGAAQEDMAAEPEVNEIDVSAAFEEDEKTGNPSQEDISAALSEAEKVEETQYTENEPALQEGPEPASPDHFYLSATVLSLLWGIGGAATAYMFSGSYATVSAFLASAQGALFAVGILTPILMFWGFAQLARRSRELQHAVFNMTGATNRLFEPGKASEEQVATLGQSIRREVLAIGDGIDKALLRAGELEAMLQSEVHNLEQAYGENETRIRTLITELANEREAVHLHADQVKTTFVGAKNQLTQEFNAIADYITNSSEMFTSNLTDTLSSRWNDLVSELNMVNDGAVEQLTQRIAETVQHFDSSRGRFLEELDSRVVDIEEYSDGIRHKMHLSADKVLGDFDARFQQLDEIIIDRGNRSLSEFDEQLEKLAEHARNLPSNFSNATEIALEAFEKRLAEFDHSLDENSASLIHSFIARTNSLDESAEQLNATLESQVSRLNETFYARAQDITSVLSNGQEGILSALDRTRSQLSQEMENVNTLVNNFSDEKVGSFLYKFTEGREKFSDILQTETTRIVSTIEQQVDNLSRNIVNVEGALHNRLSSMDETTREYLNTLDERTSAFEENVARNLGAVTTTIEAQTREIDTYAGTLRDSLEFNREMLSQSIQNNNETLQEIFQGHIGGMEQQTRNLGNAFTNNQVSVETVLSDYVDRITNRAGELRNNLELSFAAVDQQLGQRGQNFDKYALDMRLAIDQNNAALEKTFSHQTAIIDERTQTMQKALEIGVHDVRSTLENNALTLSESLREQFSEVTGTIAAEASRAESVISGTASGLANSIIGVVDEAEHKLARRSQSLSENFQTLGESIDNNLNILETRASDLTHAVAGRLVNETQNLHSLAAELQNAAVKTTQSLGTLTDYFADQLSEVTRAAEERLRAENNIFIDNFSNHAERAVNTVQSTKSMIETDVAQLLERMDSSSGTIRLSVANLHEGINDADTRLNSITSLLREKVDGVVGDFAASGNLLNEDLQQFANLSQMALGNLQGFSQQFDGLTRTALSDLHDFSQQFGGSSQTALNSLRGFSQQFEDHTSLLTEAAVLLDTSNANFAARLEDGHESLNTLASSLVVKSDEIAMTMQNFENTMAYTMQNLGNTIEGTVKHTEDQASASANQLRATLSGMLADASARFGDATTEIRKSAEEIRNEFAKTSADLKTGIRTLPMQTEEYTQAMRKAVVEQVAALKELSTIIEETGRGIDVSQPSSVTAHPQQSSRPVSIFDNTRQDENLSVPHRQTSAGDVAIRVPAVEAGSSASAYNTRNGASAFAPSPRKPEETAGAASSSASSSQRGWVSDLLARASRDDLNGNGREGSLSHGAIVPSETLNTLSADIVQSIDHNAITQLWQHYRRGQRNITPDRLYTSEGHLTFEKIKHKYALDGEFRRAVGQYINEFERALGDMSKDGDNKIMQSYLTSDIGMVYTMLAHVSGRIQ</sequence>
<evidence type="ECO:0000256" key="3">
    <source>
        <dbReference type="SAM" id="Phobius"/>
    </source>
</evidence>
<feature type="coiled-coil region" evidence="1">
    <location>
        <begin position="45"/>
        <end position="72"/>
    </location>
</feature>
<dbReference type="Gene3D" id="1.20.120.20">
    <property type="entry name" value="Apolipoprotein"/>
    <property type="match status" value="2"/>
</dbReference>
<dbReference type="PANTHER" id="PTHR18976:SF34">
    <property type="entry name" value="LIPID-BINDING PROTEIN"/>
    <property type="match status" value="1"/>
</dbReference>
<dbReference type="SUPFAM" id="SSF58113">
    <property type="entry name" value="Apolipoprotein A-I"/>
    <property type="match status" value="1"/>
</dbReference>
<reference evidence="4 5" key="2">
    <citation type="journal article" date="2016" name="Sci. Rep.">
        <title>The genome of Rhizobiales bacteria in predatory ants reveals urease gene functions but no genes for nitrogen fixation.</title>
        <authorList>
            <person name="Neuvonen M.M."/>
            <person name="Tamarit D."/>
            <person name="Naslund K."/>
            <person name="Liebig J."/>
            <person name="Feldhaar H."/>
            <person name="Moran N.A."/>
            <person name="Guy L."/>
            <person name="Andersson S.G."/>
        </authorList>
    </citation>
    <scope>NUCLEOTIDE SEQUENCE [LARGE SCALE GENOMIC DNA]</scope>
    <source>
        <strain evidence="4 5">Hsal</strain>
    </source>
</reference>
<evidence type="ECO:0000256" key="1">
    <source>
        <dbReference type="SAM" id="Coils"/>
    </source>
</evidence>
<feature type="region of interest" description="Disordered" evidence="2">
    <location>
        <begin position="1318"/>
        <end position="1341"/>
    </location>
</feature>
<feature type="compositionally biased region" description="Polar residues" evidence="2">
    <location>
        <begin position="1324"/>
        <end position="1341"/>
    </location>
</feature>
<dbReference type="KEGG" id="thd:BHV28_09080"/>
<feature type="coiled-coil region" evidence="1">
    <location>
        <begin position="547"/>
        <end position="614"/>
    </location>
</feature>
<name>A0A1U9JUQ2_9HYPH</name>
<dbReference type="Proteomes" id="UP000188912">
    <property type="component" value="Chromosome"/>
</dbReference>
<feature type="transmembrane region" description="Helical" evidence="3">
    <location>
        <begin position="195"/>
        <end position="217"/>
    </location>
</feature>
<organism evidence="4 5">
    <name type="scientific">Candidatus Tokpelaia hoelldobleri</name>
    <dbReference type="NCBI Taxonomy" id="1902579"/>
    <lineage>
        <taxon>Bacteria</taxon>
        <taxon>Pseudomonadati</taxon>
        <taxon>Pseudomonadota</taxon>
        <taxon>Alphaproteobacteria</taxon>
        <taxon>Hyphomicrobiales</taxon>
        <taxon>Candidatus Tokpelaia</taxon>
    </lineage>
</organism>
<dbReference type="EMBL" id="CP017315">
    <property type="protein sequence ID" value="AQS41604.1"/>
    <property type="molecule type" value="Genomic_DNA"/>
</dbReference>
<keyword evidence="5" id="KW-1185">Reference proteome</keyword>
<evidence type="ECO:0000256" key="2">
    <source>
        <dbReference type="SAM" id="MobiDB-lite"/>
    </source>
</evidence>
<keyword evidence="3" id="KW-0812">Transmembrane</keyword>
<dbReference type="Gene3D" id="1.20.5.1230">
    <property type="entry name" value="Apolipoprotein A-I"/>
    <property type="match status" value="1"/>
</dbReference>
<feature type="transmembrane region" description="Helical" evidence="3">
    <location>
        <begin position="224"/>
        <end position="251"/>
    </location>
</feature>
<keyword evidence="3" id="KW-0472">Membrane</keyword>
<reference evidence="4 5" key="1">
    <citation type="journal article" date="2010" name="Science">
        <title>Genomic comparison of the ants Camponotus floridanus and Harpegnathos saltator.</title>
        <authorList>
            <person name="Bonasio R."/>
            <person name="Zhang G."/>
            <person name="Ye C."/>
            <person name="Mutti N.S."/>
            <person name="Fang X."/>
            <person name="Qin N."/>
            <person name="Donahue G."/>
            <person name="Yang P."/>
            <person name="Li Q."/>
            <person name="Li C."/>
            <person name="Zhang P."/>
            <person name="Huang Z."/>
            <person name="Berger S.L."/>
            <person name="Reinberg D."/>
            <person name="Wang J."/>
            <person name="Liebig J."/>
        </authorList>
    </citation>
    <scope>NUCLEOTIDE SEQUENCE [LARGE SCALE GENOMIC DNA]</scope>
    <source>
        <strain evidence="4 5">Hsal</strain>
    </source>
</reference>
<accession>A0A1U9JUQ2</accession>
<dbReference type="InterPro" id="IPR050163">
    <property type="entry name" value="Apolipoprotein_A1/A4/E"/>
</dbReference>